<protein>
    <submittedName>
        <fullName evidence="3">Uncharacterized protein</fullName>
    </submittedName>
</protein>
<feature type="transmembrane region" description="Helical" evidence="2">
    <location>
        <begin position="170"/>
        <end position="190"/>
    </location>
</feature>
<keyword evidence="2" id="KW-0472">Membrane</keyword>
<dbReference type="OrthoDB" id="5428040at2759"/>
<keyword evidence="2" id="KW-0812">Transmembrane</keyword>
<sequence length="793" mass="87416">MPNMGPLSGLDSPGDHGDRKQVESHVLITQQDAENTGRPHVVAQSYGLYQRAGRTASAMAAGSLLLIGAFIGFLCWLWYGNRSEASWRRLMLGGWSNQAVTIASLVLRFALSTLGGTATAMIASVALERSGSSLRDAVSLSIARFTSPSSTTFASETLTHRHFIPLALRALLLLLILSTLAVQFSSTILLSDLDMGRVRGFPNSTVNATGYSWEKGLYGKGLPNADGTYGWEVGIDSHHSPFENEQEYFRGLSRVFNTFAELKDKPAVSRGDDQIIDDTGRTLRSFLPINDQNIRQNLMRYSGSASVFDARVVCVRPEIVTGSFLKNPDQFRLTLKVPPTAEIPELTTTDQEFVVNVPRRSEDGAPGWHIVPLPVSVGGLLSSLDAASRQNITLSYEEYNGTNHKPHRYADKVDPSGVWRTTDDLACGVDLGNAYLVMDTSKWPSTNVTGLEYQVINEYGQLNRGPWLDAGVSLSTEDKADYPAVSDKSLGWVSVCFDSLPKSFQYHHIQDFNITATGYGNQSEPLTSSRIADEQDPLDILALRKQLAATHASVEEDLASRGVLSLDPVEYDADETSQQWEKYCSQSSKIDRHNREATTSQQLIQYSPNIYNQTSYPWLFQLALFAKEPIAMCTGRCRQTSGIRASTTLGVILVESLSGTQATGSLALAMQAMLTQLLRDVYYTWIIRFDNMHEVEIVPSVTVLIPVGYTGFWIVIGIVLLHLSLCLTACLAFAKFTHSSRLGNGWQAVADIVNHDDGRQIIERIRELDDDQLKKQLGSEAGRQRPFIISSGY</sequence>
<accession>A0A8K0TTJ4</accession>
<proteinExistence type="predicted"/>
<comment type="caution">
    <text evidence="3">The sequence shown here is derived from an EMBL/GenBank/DDBJ whole genome shotgun (WGS) entry which is preliminary data.</text>
</comment>
<organism evidence="3 4">
    <name type="scientific">Plectosphaerella cucumerina</name>
    <dbReference type="NCBI Taxonomy" id="40658"/>
    <lineage>
        <taxon>Eukaryota</taxon>
        <taxon>Fungi</taxon>
        <taxon>Dikarya</taxon>
        <taxon>Ascomycota</taxon>
        <taxon>Pezizomycotina</taxon>
        <taxon>Sordariomycetes</taxon>
        <taxon>Hypocreomycetidae</taxon>
        <taxon>Glomerellales</taxon>
        <taxon>Plectosphaerellaceae</taxon>
        <taxon>Plectosphaerella</taxon>
    </lineage>
</organism>
<name>A0A8K0TTJ4_9PEZI</name>
<feature type="transmembrane region" description="Helical" evidence="2">
    <location>
        <begin position="712"/>
        <end position="734"/>
    </location>
</feature>
<evidence type="ECO:0000256" key="2">
    <source>
        <dbReference type="SAM" id="Phobius"/>
    </source>
</evidence>
<dbReference type="AlphaFoldDB" id="A0A8K0TTJ4"/>
<evidence type="ECO:0000313" key="3">
    <source>
        <dbReference type="EMBL" id="KAH7369337.1"/>
    </source>
</evidence>
<keyword evidence="4" id="KW-1185">Reference proteome</keyword>
<dbReference type="Proteomes" id="UP000813385">
    <property type="component" value="Unassembled WGS sequence"/>
</dbReference>
<feature type="transmembrane region" description="Helical" evidence="2">
    <location>
        <begin position="58"/>
        <end position="79"/>
    </location>
</feature>
<gene>
    <name evidence="3" type="ORF">B0T11DRAFT_338319</name>
</gene>
<keyword evidence="2" id="KW-1133">Transmembrane helix</keyword>
<evidence type="ECO:0000256" key="1">
    <source>
        <dbReference type="SAM" id="MobiDB-lite"/>
    </source>
</evidence>
<feature type="region of interest" description="Disordered" evidence="1">
    <location>
        <begin position="1"/>
        <end position="21"/>
    </location>
</feature>
<reference evidence="3" key="1">
    <citation type="journal article" date="2021" name="Nat. Commun.">
        <title>Genetic determinants of endophytism in the Arabidopsis root mycobiome.</title>
        <authorList>
            <person name="Mesny F."/>
            <person name="Miyauchi S."/>
            <person name="Thiergart T."/>
            <person name="Pickel B."/>
            <person name="Atanasova L."/>
            <person name="Karlsson M."/>
            <person name="Huettel B."/>
            <person name="Barry K.W."/>
            <person name="Haridas S."/>
            <person name="Chen C."/>
            <person name="Bauer D."/>
            <person name="Andreopoulos W."/>
            <person name="Pangilinan J."/>
            <person name="LaButti K."/>
            <person name="Riley R."/>
            <person name="Lipzen A."/>
            <person name="Clum A."/>
            <person name="Drula E."/>
            <person name="Henrissat B."/>
            <person name="Kohler A."/>
            <person name="Grigoriev I.V."/>
            <person name="Martin F.M."/>
            <person name="Hacquard S."/>
        </authorList>
    </citation>
    <scope>NUCLEOTIDE SEQUENCE</scope>
    <source>
        <strain evidence="3">MPI-CAGE-AT-0016</strain>
    </source>
</reference>
<evidence type="ECO:0000313" key="4">
    <source>
        <dbReference type="Proteomes" id="UP000813385"/>
    </source>
</evidence>
<dbReference type="EMBL" id="JAGPXD010000002">
    <property type="protein sequence ID" value="KAH7369337.1"/>
    <property type="molecule type" value="Genomic_DNA"/>
</dbReference>